<accession>A0A7J6QBS8</accession>
<protein>
    <recommendedName>
        <fullName evidence="4">Peptidase C1A papain C-terminal domain-containing protein</fullName>
    </recommendedName>
</protein>
<feature type="non-terminal residue" evidence="5">
    <location>
        <position position="203"/>
    </location>
</feature>
<dbReference type="InterPro" id="IPR013128">
    <property type="entry name" value="Peptidase_C1A"/>
</dbReference>
<dbReference type="AlphaFoldDB" id="A0A7J6QBS8"/>
<dbReference type="InterPro" id="IPR038765">
    <property type="entry name" value="Papain-like_cys_pep_sf"/>
</dbReference>
<comment type="similarity">
    <text evidence="1">Belongs to the peptidase C1 family.</text>
</comment>
<evidence type="ECO:0000313" key="5">
    <source>
        <dbReference type="EMBL" id="KAF4705501.1"/>
    </source>
</evidence>
<dbReference type="Gene3D" id="3.90.70.10">
    <property type="entry name" value="Cysteine proteinases"/>
    <property type="match status" value="1"/>
</dbReference>
<sequence>HIRSMAGIQIDGWVQLPTGADEDIIKRALVNNGLLAISFLVTDQTTFYRSGVINDPTCKGVQNTDHAVNLVGYGTDPSSGLDYWLLRNSWSTNWGDEGYFRIVRGERDCGISLDVSYPVIRRDAENSTSFYQAPHATHMIYHGPEIRGIRPVNAGSATTLKDGEASDDAVVLIADFWFKSVSFCHDGVIALSSSVRDETAGYE</sequence>
<dbReference type="InterPro" id="IPR000668">
    <property type="entry name" value="Peptidase_C1A_C"/>
</dbReference>
<evidence type="ECO:0000313" key="6">
    <source>
        <dbReference type="Proteomes" id="UP000574390"/>
    </source>
</evidence>
<dbReference type="CDD" id="cd02248">
    <property type="entry name" value="Peptidase_C1A"/>
    <property type="match status" value="1"/>
</dbReference>
<dbReference type="EMBL" id="JABANM010030889">
    <property type="protein sequence ID" value="KAF4705501.1"/>
    <property type="molecule type" value="Genomic_DNA"/>
</dbReference>
<evidence type="ECO:0000256" key="2">
    <source>
        <dbReference type="ARBA" id="ARBA00023145"/>
    </source>
</evidence>
<dbReference type="PROSITE" id="PS00639">
    <property type="entry name" value="THIOL_PROTEASE_HIS"/>
    <property type="match status" value="1"/>
</dbReference>
<dbReference type="InterPro" id="IPR025661">
    <property type="entry name" value="Pept_asp_AS"/>
</dbReference>
<dbReference type="PANTHER" id="PTHR12411">
    <property type="entry name" value="CYSTEINE PROTEASE FAMILY C1-RELATED"/>
    <property type="match status" value="1"/>
</dbReference>
<name>A0A7J6QBS8_PEROL</name>
<comment type="caution">
    <text evidence="5">The sequence shown here is derived from an EMBL/GenBank/DDBJ whole genome shotgun (WGS) entry which is preliminary data.</text>
</comment>
<dbReference type="GO" id="GO:0008234">
    <property type="term" value="F:cysteine-type peptidase activity"/>
    <property type="evidence" value="ECO:0007669"/>
    <property type="project" value="InterPro"/>
</dbReference>
<feature type="domain" description="Peptidase C1A papain C-terminal" evidence="4">
    <location>
        <begin position="1"/>
        <end position="119"/>
    </location>
</feature>
<organism evidence="5 6">
    <name type="scientific">Perkinsus olseni</name>
    <name type="common">Perkinsus atlanticus</name>
    <dbReference type="NCBI Taxonomy" id="32597"/>
    <lineage>
        <taxon>Eukaryota</taxon>
        <taxon>Sar</taxon>
        <taxon>Alveolata</taxon>
        <taxon>Perkinsozoa</taxon>
        <taxon>Perkinsea</taxon>
        <taxon>Perkinsida</taxon>
        <taxon>Perkinsidae</taxon>
        <taxon>Perkinsus</taxon>
    </lineage>
</organism>
<dbReference type="Proteomes" id="UP000574390">
    <property type="component" value="Unassembled WGS sequence"/>
</dbReference>
<dbReference type="Pfam" id="PF00112">
    <property type="entry name" value="Peptidase_C1"/>
    <property type="match status" value="1"/>
</dbReference>
<keyword evidence="2" id="KW-0865">Zymogen</keyword>
<dbReference type="InterPro" id="IPR039417">
    <property type="entry name" value="Peptidase_C1A_papain-like"/>
</dbReference>
<dbReference type="PROSITE" id="PS00640">
    <property type="entry name" value="THIOL_PROTEASE_ASN"/>
    <property type="match status" value="1"/>
</dbReference>
<reference evidence="5 6" key="1">
    <citation type="submission" date="2020-04" db="EMBL/GenBank/DDBJ databases">
        <title>Perkinsus olseni comparative genomics.</title>
        <authorList>
            <person name="Bogema D.R."/>
        </authorList>
    </citation>
    <scope>NUCLEOTIDE SEQUENCE [LARGE SCALE GENOMIC DNA]</scope>
    <source>
        <strain evidence="5">ATCC PRA-205</strain>
    </source>
</reference>
<dbReference type="SMART" id="SM00645">
    <property type="entry name" value="Pept_C1"/>
    <property type="match status" value="1"/>
</dbReference>
<evidence type="ECO:0000259" key="4">
    <source>
        <dbReference type="SMART" id="SM00645"/>
    </source>
</evidence>
<dbReference type="GO" id="GO:0006508">
    <property type="term" value="P:proteolysis"/>
    <property type="evidence" value="ECO:0007669"/>
    <property type="project" value="InterPro"/>
</dbReference>
<keyword evidence="3" id="KW-1015">Disulfide bond</keyword>
<evidence type="ECO:0000256" key="3">
    <source>
        <dbReference type="ARBA" id="ARBA00023157"/>
    </source>
</evidence>
<gene>
    <name evidence="5" type="ORF">FOZ62_002181</name>
</gene>
<dbReference type="SUPFAM" id="SSF54001">
    <property type="entry name" value="Cysteine proteinases"/>
    <property type="match status" value="1"/>
</dbReference>
<dbReference type="InterPro" id="IPR025660">
    <property type="entry name" value="Pept_his_AS"/>
</dbReference>
<proteinExistence type="inferred from homology"/>
<feature type="non-terminal residue" evidence="5">
    <location>
        <position position="1"/>
    </location>
</feature>
<evidence type="ECO:0000256" key="1">
    <source>
        <dbReference type="ARBA" id="ARBA00008455"/>
    </source>
</evidence>